<dbReference type="PANTHER" id="PTHR33184">
    <property type="entry name" value="PROTEIN TAPETUM DETERMINANT 1-LIKE-RELATED"/>
    <property type="match status" value="1"/>
</dbReference>
<keyword evidence="4" id="KW-1185">Reference proteome</keyword>
<accession>A0A8T0P837</accession>
<keyword evidence="1 2" id="KW-0732">Signal</keyword>
<gene>
    <name evidence="3" type="ORF">PVAP13_8NG103200</name>
</gene>
<dbReference type="GO" id="GO:0001709">
    <property type="term" value="P:cell fate determination"/>
    <property type="evidence" value="ECO:0007669"/>
    <property type="project" value="TreeGrafter"/>
</dbReference>
<sequence>MGVTDRLQSRKGKEMGSTPAAILVACMLLISTASSSGAAPGGCPPSSIVVTQSGTGEWAHGQPVYAVAVRNTCGCAQSDVKVDCAGFDTTLAIDPAKLEVLPAGGGGGLCLVNGGAPLAQGRDVTFSYAWSKQFGFRPVSSTVAC</sequence>
<feature type="signal peptide" evidence="2">
    <location>
        <begin position="1"/>
        <end position="37"/>
    </location>
</feature>
<organism evidence="3 4">
    <name type="scientific">Panicum virgatum</name>
    <name type="common">Blackwell switchgrass</name>
    <dbReference type="NCBI Taxonomy" id="38727"/>
    <lineage>
        <taxon>Eukaryota</taxon>
        <taxon>Viridiplantae</taxon>
        <taxon>Streptophyta</taxon>
        <taxon>Embryophyta</taxon>
        <taxon>Tracheophyta</taxon>
        <taxon>Spermatophyta</taxon>
        <taxon>Magnoliopsida</taxon>
        <taxon>Liliopsida</taxon>
        <taxon>Poales</taxon>
        <taxon>Poaceae</taxon>
        <taxon>PACMAD clade</taxon>
        <taxon>Panicoideae</taxon>
        <taxon>Panicodae</taxon>
        <taxon>Paniceae</taxon>
        <taxon>Panicinae</taxon>
        <taxon>Panicum</taxon>
        <taxon>Panicum sect. Hiantes</taxon>
    </lineage>
</organism>
<name>A0A8T0P837_PANVG</name>
<protein>
    <submittedName>
        <fullName evidence="3">Uncharacterized protein</fullName>
    </submittedName>
</protein>
<feature type="chain" id="PRO_5035899437" evidence="2">
    <location>
        <begin position="38"/>
        <end position="145"/>
    </location>
</feature>
<dbReference type="Proteomes" id="UP000823388">
    <property type="component" value="Chromosome 8N"/>
</dbReference>
<dbReference type="Pfam" id="PF24068">
    <property type="entry name" value="TPD1_C"/>
    <property type="match status" value="1"/>
</dbReference>
<dbReference type="PANTHER" id="PTHR33184:SF27">
    <property type="entry name" value="PUTATIVE-RELATED"/>
    <property type="match status" value="1"/>
</dbReference>
<evidence type="ECO:0000256" key="1">
    <source>
        <dbReference type="ARBA" id="ARBA00022729"/>
    </source>
</evidence>
<dbReference type="EMBL" id="CM029052">
    <property type="protein sequence ID" value="KAG2557943.1"/>
    <property type="molecule type" value="Genomic_DNA"/>
</dbReference>
<dbReference type="InterPro" id="IPR040361">
    <property type="entry name" value="TPD1"/>
</dbReference>
<proteinExistence type="predicted"/>
<evidence type="ECO:0000313" key="3">
    <source>
        <dbReference type="EMBL" id="KAG2557943.1"/>
    </source>
</evidence>
<comment type="caution">
    <text evidence="3">The sequence shown here is derived from an EMBL/GenBank/DDBJ whole genome shotgun (WGS) entry which is preliminary data.</text>
</comment>
<dbReference type="AlphaFoldDB" id="A0A8T0P837"/>
<evidence type="ECO:0000313" key="4">
    <source>
        <dbReference type="Proteomes" id="UP000823388"/>
    </source>
</evidence>
<reference evidence="3" key="1">
    <citation type="submission" date="2020-05" db="EMBL/GenBank/DDBJ databases">
        <title>WGS assembly of Panicum virgatum.</title>
        <authorList>
            <person name="Lovell J.T."/>
            <person name="Jenkins J."/>
            <person name="Shu S."/>
            <person name="Juenger T.E."/>
            <person name="Schmutz J."/>
        </authorList>
    </citation>
    <scope>NUCLEOTIDE SEQUENCE</scope>
    <source>
        <strain evidence="3">AP13</strain>
    </source>
</reference>
<evidence type="ECO:0000256" key="2">
    <source>
        <dbReference type="SAM" id="SignalP"/>
    </source>
</evidence>
<dbReference type="PROSITE" id="PS51257">
    <property type="entry name" value="PROKAR_LIPOPROTEIN"/>
    <property type="match status" value="1"/>
</dbReference>